<dbReference type="GO" id="GO:0003677">
    <property type="term" value="F:DNA binding"/>
    <property type="evidence" value="ECO:0007669"/>
    <property type="project" value="UniProtKB-KW"/>
</dbReference>
<dbReference type="Pfam" id="PF03466">
    <property type="entry name" value="LysR_substrate"/>
    <property type="match status" value="1"/>
</dbReference>
<accession>A0A399RRP1</accession>
<dbReference type="OrthoDB" id="9813056at2"/>
<dbReference type="Proteomes" id="UP000266385">
    <property type="component" value="Unassembled WGS sequence"/>
</dbReference>
<dbReference type="GO" id="GO:0003700">
    <property type="term" value="F:DNA-binding transcription factor activity"/>
    <property type="evidence" value="ECO:0007669"/>
    <property type="project" value="InterPro"/>
</dbReference>
<evidence type="ECO:0000259" key="5">
    <source>
        <dbReference type="PROSITE" id="PS50931"/>
    </source>
</evidence>
<evidence type="ECO:0000313" key="7">
    <source>
        <dbReference type="Proteomes" id="UP000266385"/>
    </source>
</evidence>
<feature type="domain" description="HTH lysR-type" evidence="5">
    <location>
        <begin position="1"/>
        <end position="60"/>
    </location>
</feature>
<reference evidence="6 7" key="1">
    <citation type="submission" date="2018-08" db="EMBL/GenBank/DDBJ databases">
        <title>Henriciella mobilis sp. nov., isolated from seawater.</title>
        <authorList>
            <person name="Cheng H."/>
            <person name="Wu Y.-H."/>
            <person name="Xu X.-W."/>
            <person name="Guo L.-L."/>
        </authorList>
    </citation>
    <scope>NUCLEOTIDE SEQUENCE [LARGE SCALE GENOMIC DNA]</scope>
    <source>
        <strain evidence="6 7">JN25</strain>
    </source>
</reference>
<dbReference type="InterPro" id="IPR050950">
    <property type="entry name" value="HTH-type_LysR_regulators"/>
</dbReference>
<dbReference type="Gene3D" id="1.10.10.10">
    <property type="entry name" value="Winged helix-like DNA-binding domain superfamily/Winged helix DNA-binding domain"/>
    <property type="match status" value="1"/>
</dbReference>
<dbReference type="Pfam" id="PF00126">
    <property type="entry name" value="HTH_1"/>
    <property type="match status" value="1"/>
</dbReference>
<evidence type="ECO:0000313" key="6">
    <source>
        <dbReference type="EMBL" id="RIJ33003.1"/>
    </source>
</evidence>
<comment type="similarity">
    <text evidence="1">Belongs to the LysR transcriptional regulatory family.</text>
</comment>
<dbReference type="PROSITE" id="PS50931">
    <property type="entry name" value="HTH_LYSR"/>
    <property type="match status" value="1"/>
</dbReference>
<protein>
    <submittedName>
        <fullName evidence="6">LysR family transcriptional regulator</fullName>
    </submittedName>
</protein>
<dbReference type="PANTHER" id="PTHR30419">
    <property type="entry name" value="HTH-TYPE TRANSCRIPTIONAL REGULATOR YBHD"/>
    <property type="match status" value="1"/>
</dbReference>
<dbReference type="Gene3D" id="3.40.190.290">
    <property type="match status" value="1"/>
</dbReference>
<dbReference type="CDD" id="cd05466">
    <property type="entry name" value="PBP2_LTTR_substrate"/>
    <property type="match status" value="1"/>
</dbReference>
<keyword evidence="4" id="KW-0804">Transcription</keyword>
<dbReference type="InterPro" id="IPR036390">
    <property type="entry name" value="WH_DNA-bd_sf"/>
</dbReference>
<evidence type="ECO:0000256" key="3">
    <source>
        <dbReference type="ARBA" id="ARBA00023125"/>
    </source>
</evidence>
<dbReference type="GO" id="GO:0005829">
    <property type="term" value="C:cytosol"/>
    <property type="evidence" value="ECO:0007669"/>
    <property type="project" value="TreeGrafter"/>
</dbReference>
<dbReference type="AlphaFoldDB" id="A0A399RRP1"/>
<keyword evidence="7" id="KW-1185">Reference proteome</keyword>
<evidence type="ECO:0000256" key="2">
    <source>
        <dbReference type="ARBA" id="ARBA00023015"/>
    </source>
</evidence>
<evidence type="ECO:0000256" key="1">
    <source>
        <dbReference type="ARBA" id="ARBA00009437"/>
    </source>
</evidence>
<dbReference type="SUPFAM" id="SSF46785">
    <property type="entry name" value="Winged helix' DNA-binding domain"/>
    <property type="match status" value="1"/>
</dbReference>
<name>A0A399RRP1_9PROT</name>
<proteinExistence type="inferred from homology"/>
<gene>
    <name evidence="6" type="ORF">D1223_03930</name>
</gene>
<dbReference type="InterPro" id="IPR036388">
    <property type="entry name" value="WH-like_DNA-bd_sf"/>
</dbReference>
<sequence length="304" mass="33344">MTIIKTGLLYFDKAIKDGSIRKAAENLNIASSAVNRQLLQLEEELGVELFERLPRGIRPTAAGEALLNYVRQWNRDASQLRHEIGRLKGGVRGTIRIAAAESITVDILPRAMTRLQSRFPLIDFTLISGDNYSIKSALLAKDADVVCAFDVSGGSRTETIFSGQSKVGVITQPGHPLAKLDEVTLSDCVPYPIIAPTEEWLNHSIIRELIQETDAPLQIAARVERIGMLKNLVQAGLGVAFISRTGFEDELTQGKLAWTPFADGVIRPTTISLLAPKGRVLMPYIRSFIDLMKEELEAHAASGL</sequence>
<dbReference type="PRINTS" id="PR00039">
    <property type="entry name" value="HTHLYSR"/>
</dbReference>
<dbReference type="RefSeq" id="WP_119375082.1">
    <property type="nucleotide sequence ID" value="NZ_QWFX01000005.1"/>
</dbReference>
<keyword evidence="3" id="KW-0238">DNA-binding</keyword>
<dbReference type="SUPFAM" id="SSF53850">
    <property type="entry name" value="Periplasmic binding protein-like II"/>
    <property type="match status" value="1"/>
</dbReference>
<keyword evidence="2" id="KW-0805">Transcription regulation</keyword>
<evidence type="ECO:0000256" key="4">
    <source>
        <dbReference type="ARBA" id="ARBA00023163"/>
    </source>
</evidence>
<comment type="caution">
    <text evidence="6">The sequence shown here is derived from an EMBL/GenBank/DDBJ whole genome shotgun (WGS) entry which is preliminary data.</text>
</comment>
<dbReference type="InterPro" id="IPR005119">
    <property type="entry name" value="LysR_subst-bd"/>
</dbReference>
<organism evidence="6 7">
    <name type="scientific">Henriciella mobilis</name>
    <dbReference type="NCBI Taxonomy" id="2305467"/>
    <lineage>
        <taxon>Bacteria</taxon>
        <taxon>Pseudomonadati</taxon>
        <taxon>Pseudomonadota</taxon>
        <taxon>Alphaproteobacteria</taxon>
        <taxon>Hyphomonadales</taxon>
        <taxon>Hyphomonadaceae</taxon>
        <taxon>Henriciella</taxon>
    </lineage>
</organism>
<dbReference type="EMBL" id="QWFX01000005">
    <property type="protein sequence ID" value="RIJ33003.1"/>
    <property type="molecule type" value="Genomic_DNA"/>
</dbReference>
<dbReference type="InterPro" id="IPR000847">
    <property type="entry name" value="LysR_HTH_N"/>
</dbReference>